<comment type="caution">
    <text evidence="3">The sequence shown here is derived from an EMBL/GenBank/DDBJ whole genome shotgun (WGS) entry which is preliminary data.</text>
</comment>
<dbReference type="Pfam" id="PF07398">
    <property type="entry name" value="MDMPI_C"/>
    <property type="match status" value="1"/>
</dbReference>
<reference evidence="3" key="1">
    <citation type="submission" date="2021-11" db="EMBL/GenBank/DDBJ databases">
        <title>Streptomyces corallinus and Kineosporia corallina sp. nov., two new coral-derived marine actinobacteria.</title>
        <authorList>
            <person name="Buangrab K."/>
            <person name="Sutthacheep M."/>
            <person name="Yeemin T."/>
            <person name="Harunari E."/>
            <person name="Igarashi Y."/>
            <person name="Sripreechasak P."/>
            <person name="Kanchanasin P."/>
            <person name="Tanasupawat S."/>
            <person name="Phongsopitanun W."/>
        </authorList>
    </citation>
    <scope>NUCLEOTIDE SEQUENCE</scope>
    <source>
        <strain evidence="3">JCM 31032</strain>
    </source>
</reference>
<dbReference type="RefSeq" id="WP_231439542.1">
    <property type="nucleotide sequence ID" value="NZ_JAJOMB010000003.1"/>
</dbReference>
<dbReference type="Proteomes" id="UP001138997">
    <property type="component" value="Unassembled WGS sequence"/>
</dbReference>
<dbReference type="GO" id="GO:0016853">
    <property type="term" value="F:isomerase activity"/>
    <property type="evidence" value="ECO:0007669"/>
    <property type="project" value="UniProtKB-KW"/>
</dbReference>
<dbReference type="InterPro" id="IPR010872">
    <property type="entry name" value="MDMPI_C-term_domain"/>
</dbReference>
<dbReference type="GO" id="GO:0046872">
    <property type="term" value="F:metal ion binding"/>
    <property type="evidence" value="ECO:0007669"/>
    <property type="project" value="InterPro"/>
</dbReference>
<dbReference type="InterPro" id="IPR024344">
    <property type="entry name" value="MDMPI_metal-binding"/>
</dbReference>
<feature type="domain" description="MDMPI C-terminal" evidence="1">
    <location>
        <begin position="136"/>
        <end position="227"/>
    </location>
</feature>
<dbReference type="InterPro" id="IPR017517">
    <property type="entry name" value="Maleyloyr_isom"/>
</dbReference>
<dbReference type="GO" id="GO:0005886">
    <property type="term" value="C:plasma membrane"/>
    <property type="evidence" value="ECO:0007669"/>
    <property type="project" value="TreeGrafter"/>
</dbReference>
<name>A0A9X1NB53_9ACTN</name>
<keyword evidence="4" id="KW-1185">Reference proteome</keyword>
<evidence type="ECO:0000259" key="2">
    <source>
        <dbReference type="Pfam" id="PF11716"/>
    </source>
</evidence>
<dbReference type="SUPFAM" id="SSF109854">
    <property type="entry name" value="DinB/YfiT-like putative metalloenzymes"/>
    <property type="match status" value="1"/>
</dbReference>
<gene>
    <name evidence="3" type="ORF">LR394_06615</name>
</gene>
<keyword evidence="3" id="KW-0413">Isomerase</keyword>
<evidence type="ECO:0000313" key="4">
    <source>
        <dbReference type="Proteomes" id="UP001138997"/>
    </source>
</evidence>
<accession>A0A9X1NB53</accession>
<feature type="domain" description="Mycothiol-dependent maleylpyruvate isomerase metal-binding" evidence="2">
    <location>
        <begin position="11"/>
        <end position="123"/>
    </location>
</feature>
<organism evidence="3 4">
    <name type="scientific">Kineosporia babensis</name>
    <dbReference type="NCBI Taxonomy" id="499548"/>
    <lineage>
        <taxon>Bacteria</taxon>
        <taxon>Bacillati</taxon>
        <taxon>Actinomycetota</taxon>
        <taxon>Actinomycetes</taxon>
        <taxon>Kineosporiales</taxon>
        <taxon>Kineosporiaceae</taxon>
        <taxon>Kineosporia</taxon>
    </lineage>
</organism>
<dbReference type="NCBIfam" id="TIGR03083">
    <property type="entry name" value="maleylpyruvate isomerase family mycothiol-dependent enzyme"/>
    <property type="match status" value="1"/>
</dbReference>
<sequence length="236" mass="25564">MDYLAVIEQGTQDFAGLLERGDLQTPVPSCPGWALLDLAGHLGEVHQWAVHAIVHGNPDARTTDAPAAALAEWYRESAGLLLRTLRETPEDAPAWHFGAKPRLAGWWRRRQAHEVTIHLHDARSALGQVEPIDAALAVDGLDEVRNVFFPRQVRLGRRPALESPLSFVVSETGERFVFDGDGTVLEDEAQADATVSGPAEALYLAVWGRLPLEDPRLRVSGNAAAVQAALGVGLVP</sequence>
<dbReference type="EMBL" id="JAJOMB010000003">
    <property type="protein sequence ID" value="MCD5310561.1"/>
    <property type="molecule type" value="Genomic_DNA"/>
</dbReference>
<dbReference type="PANTHER" id="PTHR40758">
    <property type="entry name" value="CONSERVED PROTEIN"/>
    <property type="match status" value="1"/>
</dbReference>
<dbReference type="InterPro" id="IPR034660">
    <property type="entry name" value="DinB/YfiT-like"/>
</dbReference>
<dbReference type="AlphaFoldDB" id="A0A9X1NB53"/>
<evidence type="ECO:0000259" key="1">
    <source>
        <dbReference type="Pfam" id="PF07398"/>
    </source>
</evidence>
<dbReference type="PANTHER" id="PTHR40758:SF1">
    <property type="entry name" value="CONSERVED PROTEIN"/>
    <property type="match status" value="1"/>
</dbReference>
<proteinExistence type="predicted"/>
<dbReference type="Pfam" id="PF11716">
    <property type="entry name" value="MDMPI_N"/>
    <property type="match status" value="1"/>
</dbReference>
<protein>
    <submittedName>
        <fullName evidence="3">Maleylpyruvate isomerase family mycothiol-dependent enzyme</fullName>
    </submittedName>
</protein>
<evidence type="ECO:0000313" key="3">
    <source>
        <dbReference type="EMBL" id="MCD5310561.1"/>
    </source>
</evidence>